<dbReference type="Proteomes" id="UP000799436">
    <property type="component" value="Unassembled WGS sequence"/>
</dbReference>
<sequence length="191" mass="21440">MWHCSGAMATVGWIGRVCRSHSPYDRTVLAHNQGLSHEVDVACLDIGFCGIHDRLRNPQFVITFRSRVVDLPWSYSLDLVEPGPRDCHVEWTQSKSNVASESHLLLRCNTSPDTSSVIANIIISTRRTHRRPQDDPACPNIALQVATRRIVHDMLTSKCLKDACTRPCRARTKSQQQTVVQTPTLPINNTC</sequence>
<organism evidence="1 2">
    <name type="scientific">Teratosphaeria nubilosa</name>
    <dbReference type="NCBI Taxonomy" id="161662"/>
    <lineage>
        <taxon>Eukaryota</taxon>
        <taxon>Fungi</taxon>
        <taxon>Dikarya</taxon>
        <taxon>Ascomycota</taxon>
        <taxon>Pezizomycotina</taxon>
        <taxon>Dothideomycetes</taxon>
        <taxon>Dothideomycetidae</taxon>
        <taxon>Mycosphaerellales</taxon>
        <taxon>Teratosphaeriaceae</taxon>
        <taxon>Teratosphaeria</taxon>
    </lineage>
</organism>
<evidence type="ECO:0000313" key="1">
    <source>
        <dbReference type="EMBL" id="KAF2765896.1"/>
    </source>
</evidence>
<protein>
    <submittedName>
        <fullName evidence="1">Uncharacterized protein</fullName>
    </submittedName>
</protein>
<proteinExistence type="predicted"/>
<accession>A0A6G1KZ45</accession>
<keyword evidence="2" id="KW-1185">Reference proteome</keyword>
<gene>
    <name evidence="1" type="ORF">EJ03DRAFT_194549</name>
</gene>
<name>A0A6G1KZ45_9PEZI</name>
<dbReference type="EMBL" id="ML995881">
    <property type="protein sequence ID" value="KAF2765896.1"/>
    <property type="molecule type" value="Genomic_DNA"/>
</dbReference>
<reference evidence="1" key="1">
    <citation type="journal article" date="2020" name="Stud. Mycol.">
        <title>101 Dothideomycetes genomes: a test case for predicting lifestyles and emergence of pathogens.</title>
        <authorList>
            <person name="Haridas S."/>
            <person name="Albert R."/>
            <person name="Binder M."/>
            <person name="Bloem J."/>
            <person name="Labutti K."/>
            <person name="Salamov A."/>
            <person name="Andreopoulos B."/>
            <person name="Baker S."/>
            <person name="Barry K."/>
            <person name="Bills G."/>
            <person name="Bluhm B."/>
            <person name="Cannon C."/>
            <person name="Castanera R."/>
            <person name="Culley D."/>
            <person name="Daum C."/>
            <person name="Ezra D."/>
            <person name="Gonzalez J."/>
            <person name="Henrissat B."/>
            <person name="Kuo A."/>
            <person name="Liang C."/>
            <person name="Lipzen A."/>
            <person name="Lutzoni F."/>
            <person name="Magnuson J."/>
            <person name="Mondo S."/>
            <person name="Nolan M."/>
            <person name="Ohm R."/>
            <person name="Pangilinan J."/>
            <person name="Park H.-J."/>
            <person name="Ramirez L."/>
            <person name="Alfaro M."/>
            <person name="Sun H."/>
            <person name="Tritt A."/>
            <person name="Yoshinaga Y."/>
            <person name="Zwiers L.-H."/>
            <person name="Turgeon B."/>
            <person name="Goodwin S."/>
            <person name="Spatafora J."/>
            <person name="Crous P."/>
            <person name="Grigoriev I."/>
        </authorList>
    </citation>
    <scope>NUCLEOTIDE SEQUENCE</scope>
    <source>
        <strain evidence="1">CBS 116005</strain>
    </source>
</reference>
<evidence type="ECO:0000313" key="2">
    <source>
        <dbReference type="Proteomes" id="UP000799436"/>
    </source>
</evidence>
<dbReference type="AlphaFoldDB" id="A0A6G1KZ45"/>